<dbReference type="Proteomes" id="UP000193570">
    <property type="component" value="Unassembled WGS sequence"/>
</dbReference>
<name>A0A1X7ABN7_9RHOB</name>
<dbReference type="RefSeq" id="WP_085793765.1">
    <property type="nucleotide sequence ID" value="NZ_FWFK01000011.1"/>
</dbReference>
<organism evidence="1 2">
    <name type="scientific">Roseivivax jejudonensis</name>
    <dbReference type="NCBI Taxonomy" id="1529041"/>
    <lineage>
        <taxon>Bacteria</taxon>
        <taxon>Pseudomonadati</taxon>
        <taxon>Pseudomonadota</taxon>
        <taxon>Alphaproteobacteria</taxon>
        <taxon>Rhodobacterales</taxon>
        <taxon>Roseobacteraceae</taxon>
        <taxon>Roseivivax</taxon>
    </lineage>
</organism>
<proteinExistence type="predicted"/>
<gene>
    <name evidence="1" type="ORF">ROJ8625_04120</name>
</gene>
<keyword evidence="2" id="KW-1185">Reference proteome</keyword>
<evidence type="ECO:0000313" key="2">
    <source>
        <dbReference type="Proteomes" id="UP000193570"/>
    </source>
</evidence>
<evidence type="ECO:0000313" key="1">
    <source>
        <dbReference type="EMBL" id="SLN74885.1"/>
    </source>
</evidence>
<protein>
    <submittedName>
        <fullName evidence="1">Uncharacterized protein</fullName>
    </submittedName>
</protein>
<accession>A0A1X7ABN7</accession>
<dbReference type="AlphaFoldDB" id="A0A1X7ABN7"/>
<sequence length="134" mass="14578">MGTRALIHVQERGETLVTCYAQYDGYPDGVGAAIYRSLGRLKLVNGLRGEPDVMNGVKCAAAILIRDMKERPGGFYIYPPNASDVWEEFVYTIDGDTHEPGNGLHMKVVGYGDTLFDGPLSEFTPESCDEGGDA</sequence>
<dbReference type="EMBL" id="FWFK01000011">
    <property type="protein sequence ID" value="SLN74885.1"/>
    <property type="molecule type" value="Genomic_DNA"/>
</dbReference>
<reference evidence="1 2" key="1">
    <citation type="submission" date="2017-03" db="EMBL/GenBank/DDBJ databases">
        <authorList>
            <person name="Afonso C.L."/>
            <person name="Miller P.J."/>
            <person name="Scott M.A."/>
            <person name="Spackman E."/>
            <person name="Goraichik I."/>
            <person name="Dimitrov K.M."/>
            <person name="Suarez D.L."/>
            <person name="Swayne D.E."/>
        </authorList>
    </citation>
    <scope>NUCLEOTIDE SEQUENCE [LARGE SCALE GENOMIC DNA]</scope>
    <source>
        <strain evidence="1 2">CECT 8625</strain>
    </source>
</reference>